<evidence type="ECO:0000256" key="1">
    <source>
        <dbReference type="SAM" id="Phobius"/>
    </source>
</evidence>
<comment type="caution">
    <text evidence="3">The sequence shown here is derived from an EMBL/GenBank/DDBJ whole genome shotgun (WGS) entry which is preliminary data.</text>
</comment>
<dbReference type="InterPro" id="IPR050697">
    <property type="entry name" value="Adenylyl/Guanylyl_Cyclase_3/4"/>
</dbReference>
<keyword evidence="4" id="KW-1185">Reference proteome</keyword>
<accession>A0ABP3XUU6</accession>
<dbReference type="PANTHER" id="PTHR43081:SF1">
    <property type="entry name" value="ADENYLATE CYCLASE, TERMINAL-DIFFERENTIATION SPECIFIC"/>
    <property type="match status" value="1"/>
</dbReference>
<name>A0ABP3XUU6_9FLAO</name>
<protein>
    <recommendedName>
        <fullName evidence="2">Guanylate cyclase domain-containing protein</fullName>
    </recommendedName>
</protein>
<feature type="domain" description="Guanylate cyclase" evidence="2">
    <location>
        <begin position="185"/>
        <end position="314"/>
    </location>
</feature>
<dbReference type="InterPro" id="IPR001054">
    <property type="entry name" value="A/G_cyclase"/>
</dbReference>
<dbReference type="InterPro" id="IPR029787">
    <property type="entry name" value="Nucleotide_cyclase"/>
</dbReference>
<feature type="transmembrane region" description="Helical" evidence="1">
    <location>
        <begin position="95"/>
        <end position="117"/>
    </location>
</feature>
<feature type="transmembrane region" description="Helical" evidence="1">
    <location>
        <begin position="137"/>
        <end position="157"/>
    </location>
</feature>
<dbReference type="Gene3D" id="3.30.70.1230">
    <property type="entry name" value="Nucleotide cyclase"/>
    <property type="match status" value="1"/>
</dbReference>
<dbReference type="Proteomes" id="UP001500507">
    <property type="component" value="Unassembled WGS sequence"/>
</dbReference>
<dbReference type="PROSITE" id="PS50125">
    <property type="entry name" value="GUANYLATE_CYCLASE_2"/>
    <property type="match status" value="1"/>
</dbReference>
<proteinExistence type="predicted"/>
<dbReference type="CDD" id="cd07302">
    <property type="entry name" value="CHD"/>
    <property type="match status" value="1"/>
</dbReference>
<reference evidence="4" key="1">
    <citation type="journal article" date="2019" name="Int. J. Syst. Evol. Microbiol.">
        <title>The Global Catalogue of Microorganisms (GCM) 10K type strain sequencing project: providing services to taxonomists for standard genome sequencing and annotation.</title>
        <authorList>
            <consortium name="The Broad Institute Genomics Platform"/>
            <consortium name="The Broad Institute Genome Sequencing Center for Infectious Disease"/>
            <person name="Wu L."/>
            <person name="Ma J."/>
        </authorList>
    </citation>
    <scope>NUCLEOTIDE SEQUENCE [LARGE SCALE GENOMIC DNA]</scope>
    <source>
        <strain evidence="4">JCM 16082</strain>
    </source>
</reference>
<dbReference type="PANTHER" id="PTHR43081">
    <property type="entry name" value="ADENYLATE CYCLASE, TERMINAL-DIFFERENTIATION SPECIFIC-RELATED"/>
    <property type="match status" value="1"/>
</dbReference>
<dbReference type="Pfam" id="PF00211">
    <property type="entry name" value="Guanylate_cyc"/>
    <property type="match status" value="1"/>
</dbReference>
<keyword evidence="1" id="KW-0472">Membrane</keyword>
<dbReference type="EMBL" id="BAAAFG010000012">
    <property type="protein sequence ID" value="GAA0871776.1"/>
    <property type="molecule type" value="Genomic_DNA"/>
</dbReference>
<organism evidence="3 4">
    <name type="scientific">Gangjinia marincola</name>
    <dbReference type="NCBI Taxonomy" id="578463"/>
    <lineage>
        <taxon>Bacteria</taxon>
        <taxon>Pseudomonadati</taxon>
        <taxon>Bacteroidota</taxon>
        <taxon>Flavobacteriia</taxon>
        <taxon>Flavobacteriales</taxon>
        <taxon>Flavobacteriaceae</taxon>
        <taxon>Gangjinia</taxon>
    </lineage>
</organism>
<sequence length="368" mass="42656">MPKNFKRKRLLYSALTFALAWTSFALIYAMIERGILGSSSHYPGTKNPYNFTDNVLYVPAFSFIIGFIQGWLEFTLLKNWLRSRPIIIRILAKTLFYVIFIVFFMVMMSFIINSRALGLSPFDLKVIRTVGIFFRDFAFWSIIIYIYVVLNVTLLFYETSHYLGQTTFKNLVLGKYTRPFEESRIFMFLDMKSSTKIAEQIGHEAYFNLLKDVFSDMTQAIEHNAGEVYQYIGDEIVISWSETTGIKDNRCLQCFIDILNQFERKQSSYLQKYQVAPVFKAGLHLGTVATGKIGILKKNIIYTGDVLNTTARIQELSKKLKVYVLFSEDLKRKLNIPESFSVVPHGQFELRGRNQPIELYSLTIPARM</sequence>
<evidence type="ECO:0000313" key="4">
    <source>
        <dbReference type="Proteomes" id="UP001500507"/>
    </source>
</evidence>
<evidence type="ECO:0000259" key="2">
    <source>
        <dbReference type="PROSITE" id="PS50125"/>
    </source>
</evidence>
<keyword evidence="1" id="KW-1133">Transmembrane helix</keyword>
<feature type="transmembrane region" description="Helical" evidence="1">
    <location>
        <begin position="55"/>
        <end position="74"/>
    </location>
</feature>
<keyword evidence="1" id="KW-0812">Transmembrane</keyword>
<evidence type="ECO:0000313" key="3">
    <source>
        <dbReference type="EMBL" id="GAA0871776.1"/>
    </source>
</evidence>
<dbReference type="RefSeq" id="WP_343764481.1">
    <property type="nucleotide sequence ID" value="NZ_BAAAFG010000012.1"/>
</dbReference>
<gene>
    <name evidence="3" type="ORF">GCM10009117_09220</name>
</gene>
<dbReference type="SUPFAM" id="SSF55073">
    <property type="entry name" value="Nucleotide cyclase"/>
    <property type="match status" value="1"/>
</dbReference>